<evidence type="ECO:0000256" key="2">
    <source>
        <dbReference type="ARBA" id="ARBA00022771"/>
    </source>
</evidence>
<evidence type="ECO:0000256" key="1">
    <source>
        <dbReference type="ARBA" id="ARBA00022723"/>
    </source>
</evidence>
<dbReference type="SUPFAM" id="SSF57850">
    <property type="entry name" value="RING/U-box"/>
    <property type="match status" value="1"/>
</dbReference>
<feature type="domain" description="RING-type" evidence="5">
    <location>
        <begin position="101"/>
        <end position="147"/>
    </location>
</feature>
<dbReference type="InterPro" id="IPR001841">
    <property type="entry name" value="Znf_RING"/>
</dbReference>
<dbReference type="InterPro" id="IPR017907">
    <property type="entry name" value="Znf_RING_CS"/>
</dbReference>
<organism evidence="6 7">
    <name type="scientific">Oedothorax gibbosus</name>
    <dbReference type="NCBI Taxonomy" id="931172"/>
    <lineage>
        <taxon>Eukaryota</taxon>
        <taxon>Metazoa</taxon>
        <taxon>Ecdysozoa</taxon>
        <taxon>Arthropoda</taxon>
        <taxon>Chelicerata</taxon>
        <taxon>Arachnida</taxon>
        <taxon>Araneae</taxon>
        <taxon>Araneomorphae</taxon>
        <taxon>Entelegynae</taxon>
        <taxon>Araneoidea</taxon>
        <taxon>Linyphiidae</taxon>
        <taxon>Erigoninae</taxon>
        <taxon>Oedothorax</taxon>
    </lineage>
</organism>
<evidence type="ECO:0000313" key="6">
    <source>
        <dbReference type="EMBL" id="KAG8175662.1"/>
    </source>
</evidence>
<keyword evidence="1" id="KW-0479">Metal-binding</keyword>
<keyword evidence="7" id="KW-1185">Reference proteome</keyword>
<comment type="caution">
    <text evidence="6">The sequence shown here is derived from an EMBL/GenBank/DDBJ whole genome shotgun (WGS) entry which is preliminary data.</text>
</comment>
<evidence type="ECO:0000256" key="3">
    <source>
        <dbReference type="ARBA" id="ARBA00022833"/>
    </source>
</evidence>
<evidence type="ECO:0000313" key="7">
    <source>
        <dbReference type="Proteomes" id="UP000827092"/>
    </source>
</evidence>
<accession>A0AAV6TU96</accession>
<dbReference type="EMBL" id="JAFNEN010000968">
    <property type="protein sequence ID" value="KAG8175662.1"/>
    <property type="molecule type" value="Genomic_DNA"/>
</dbReference>
<dbReference type="PROSITE" id="PS00518">
    <property type="entry name" value="ZF_RING_1"/>
    <property type="match status" value="1"/>
</dbReference>
<sequence length="160" mass="18261">MESQSIDDSLFIIHERLNPDVYAIGNWPPLSAEYVPQQGDNLNEIDQGPSQTVSGVSSESEDDSIQVLKVIRPQYVTRSQITGNVAGPNRLVRLRRRRIECALCEKTPSMLSVLNRTLGSAICGHLFCNRCMAFMFRNNWNICAICRIRLGKDDYHRVYW</sequence>
<keyword evidence="2 4" id="KW-0863">Zinc-finger</keyword>
<dbReference type="Proteomes" id="UP000827092">
    <property type="component" value="Unassembled WGS sequence"/>
</dbReference>
<proteinExistence type="predicted"/>
<evidence type="ECO:0000259" key="5">
    <source>
        <dbReference type="PROSITE" id="PS50089"/>
    </source>
</evidence>
<dbReference type="AlphaFoldDB" id="A0AAV6TU96"/>
<reference evidence="6 7" key="1">
    <citation type="journal article" date="2022" name="Nat. Ecol. Evol.">
        <title>A masculinizing supergene underlies an exaggerated male reproductive morph in a spider.</title>
        <authorList>
            <person name="Hendrickx F."/>
            <person name="De Corte Z."/>
            <person name="Sonet G."/>
            <person name="Van Belleghem S.M."/>
            <person name="Kostlbacher S."/>
            <person name="Vangestel C."/>
        </authorList>
    </citation>
    <scope>NUCLEOTIDE SEQUENCE [LARGE SCALE GENOMIC DNA]</scope>
    <source>
        <strain evidence="6">W744_W776</strain>
    </source>
</reference>
<dbReference type="GO" id="GO:0008270">
    <property type="term" value="F:zinc ion binding"/>
    <property type="evidence" value="ECO:0007669"/>
    <property type="project" value="UniProtKB-KW"/>
</dbReference>
<keyword evidence="3" id="KW-0862">Zinc</keyword>
<gene>
    <name evidence="6" type="ORF">JTE90_029120</name>
</gene>
<name>A0AAV6TU96_9ARAC</name>
<dbReference type="PROSITE" id="PS50089">
    <property type="entry name" value="ZF_RING_2"/>
    <property type="match status" value="1"/>
</dbReference>
<dbReference type="Gene3D" id="3.30.40.10">
    <property type="entry name" value="Zinc/RING finger domain, C3HC4 (zinc finger)"/>
    <property type="match status" value="1"/>
</dbReference>
<evidence type="ECO:0000256" key="4">
    <source>
        <dbReference type="PROSITE-ProRule" id="PRU00175"/>
    </source>
</evidence>
<dbReference type="InterPro" id="IPR013083">
    <property type="entry name" value="Znf_RING/FYVE/PHD"/>
</dbReference>
<protein>
    <recommendedName>
        <fullName evidence="5">RING-type domain-containing protein</fullName>
    </recommendedName>
</protein>